<sequence>VGILSSAPESLGFDTVLPPHLRQHSHLPAGISPRRFLCRDLWPARLPSPAVSWAASSPTWPEGISAPVSGQLTDIPQRTGSQDCHSCDPTLPEWERKIPQ</sequence>
<proteinExistence type="predicted"/>
<evidence type="ECO:0000313" key="2">
    <source>
        <dbReference type="EMBL" id="EHH28215.1"/>
    </source>
</evidence>
<feature type="region of interest" description="Disordered" evidence="1">
    <location>
        <begin position="64"/>
        <end position="100"/>
    </location>
</feature>
<reference evidence="2" key="1">
    <citation type="journal article" date="2011" name="Nat. Biotechnol.">
        <title>Genome sequencing and comparison of two nonhuman primate animal models, the cynomolgus and Chinese rhesus macaques.</title>
        <authorList>
            <person name="Yan G."/>
            <person name="Zhang G."/>
            <person name="Fang X."/>
            <person name="Zhang Y."/>
            <person name="Li C."/>
            <person name="Ling F."/>
            <person name="Cooper D.N."/>
            <person name="Li Q."/>
            <person name="Li Y."/>
            <person name="van Gool A.J."/>
            <person name="Du H."/>
            <person name="Chen J."/>
            <person name="Chen R."/>
            <person name="Zhang P."/>
            <person name="Huang Z."/>
            <person name="Thompson J.R."/>
            <person name="Meng Y."/>
            <person name="Bai Y."/>
            <person name="Wang J."/>
            <person name="Zhuo M."/>
            <person name="Wang T."/>
            <person name="Huang Y."/>
            <person name="Wei L."/>
            <person name="Li J."/>
            <person name="Wang Z."/>
            <person name="Hu H."/>
            <person name="Yang P."/>
            <person name="Le L."/>
            <person name="Stenson P.D."/>
            <person name="Li B."/>
            <person name="Liu X."/>
            <person name="Ball E.V."/>
            <person name="An N."/>
            <person name="Huang Q."/>
            <person name="Zhang Y."/>
            <person name="Fan W."/>
            <person name="Zhang X."/>
            <person name="Li Y."/>
            <person name="Wang W."/>
            <person name="Katze M.G."/>
            <person name="Su B."/>
            <person name="Nielsen R."/>
            <person name="Yang H."/>
            <person name="Wang J."/>
            <person name="Wang X."/>
            <person name="Wang J."/>
        </authorList>
    </citation>
    <scope>NUCLEOTIDE SEQUENCE [LARGE SCALE GENOMIC DNA]</scope>
    <source>
        <strain evidence="2">CR-5</strain>
    </source>
</reference>
<feature type="non-terminal residue" evidence="2">
    <location>
        <position position="1"/>
    </location>
</feature>
<gene>
    <name evidence="2" type="ORF">EGK_18601</name>
</gene>
<accession>F6XNE8</accession>
<protein>
    <submittedName>
        <fullName evidence="2">Uncharacterized protein</fullName>
    </submittedName>
</protein>
<name>F6XNE8_MACMU</name>
<organism evidence="2">
    <name type="scientific">Macaca mulatta</name>
    <name type="common">Rhesus macaque</name>
    <dbReference type="NCBI Taxonomy" id="9544"/>
    <lineage>
        <taxon>Eukaryota</taxon>
        <taxon>Metazoa</taxon>
        <taxon>Chordata</taxon>
        <taxon>Craniata</taxon>
        <taxon>Vertebrata</taxon>
        <taxon>Euteleostomi</taxon>
        <taxon>Mammalia</taxon>
        <taxon>Eutheria</taxon>
        <taxon>Euarchontoglires</taxon>
        <taxon>Primates</taxon>
        <taxon>Haplorrhini</taxon>
        <taxon>Catarrhini</taxon>
        <taxon>Cercopithecidae</taxon>
        <taxon>Cercopithecinae</taxon>
        <taxon>Macaca</taxon>
    </lineage>
</organism>
<evidence type="ECO:0000256" key="1">
    <source>
        <dbReference type="SAM" id="MobiDB-lite"/>
    </source>
</evidence>
<dbReference type="Proteomes" id="UP000013456">
    <property type="component" value="Chromosome 7"/>
</dbReference>
<dbReference type="EMBL" id="CM001259">
    <property type="protein sequence ID" value="EHH28215.1"/>
    <property type="molecule type" value="Genomic_DNA"/>
</dbReference>
<feature type="non-terminal residue" evidence="2">
    <location>
        <position position="100"/>
    </location>
</feature>
<dbReference type="AlphaFoldDB" id="F6XNE8"/>
<feature type="compositionally biased region" description="Polar residues" evidence="1">
    <location>
        <begin position="68"/>
        <end position="84"/>
    </location>
</feature>
<dbReference type="HOGENOM" id="CLU_2312504_0_0_1"/>